<reference evidence="3" key="3">
    <citation type="submission" date="2018-08" db="UniProtKB">
        <authorList>
            <consortium name="EnsemblPlants"/>
        </authorList>
    </citation>
    <scope>IDENTIFICATION</scope>
    <source>
        <strain evidence="3">cv. Bd21</strain>
    </source>
</reference>
<keyword evidence="4" id="KW-1185">Reference proteome</keyword>
<dbReference type="AlphaFoldDB" id="A0A0Q3LLS6"/>
<reference evidence="2 3" key="1">
    <citation type="journal article" date="2010" name="Nature">
        <title>Genome sequencing and analysis of the model grass Brachypodium distachyon.</title>
        <authorList>
            <consortium name="International Brachypodium Initiative"/>
        </authorList>
    </citation>
    <scope>NUCLEOTIDE SEQUENCE [LARGE SCALE GENOMIC DNA]</scope>
    <source>
        <strain evidence="2">Bd21</strain>
        <strain evidence="3">cv. Bd21</strain>
    </source>
</reference>
<dbReference type="InterPro" id="IPR036047">
    <property type="entry name" value="F-box-like_dom_sf"/>
</dbReference>
<gene>
    <name evidence="3" type="primary">LOC100836962</name>
    <name evidence="2" type="ORF">BRADI_3g04552v3</name>
</gene>
<evidence type="ECO:0000259" key="1">
    <source>
        <dbReference type="Pfam" id="PF12937"/>
    </source>
</evidence>
<name>A0A0Q3LLS6_BRADI</name>
<dbReference type="Gramene" id="PNT65928">
    <property type="protein sequence ID" value="PNT65928"/>
    <property type="gene ID" value="BRADI_3g04552v3"/>
</dbReference>
<evidence type="ECO:0000313" key="4">
    <source>
        <dbReference type="Proteomes" id="UP000008810"/>
    </source>
</evidence>
<dbReference type="Pfam" id="PF12937">
    <property type="entry name" value="F-box-like"/>
    <property type="match status" value="1"/>
</dbReference>
<dbReference type="SUPFAM" id="SSF81383">
    <property type="entry name" value="F-box domain"/>
    <property type="match status" value="1"/>
</dbReference>
<protein>
    <recommendedName>
        <fullName evidence="1">F-box domain-containing protein</fullName>
    </recommendedName>
</protein>
<dbReference type="Gene3D" id="1.20.1280.50">
    <property type="match status" value="1"/>
</dbReference>
<dbReference type="GeneID" id="100836962"/>
<dbReference type="EnsemblPlants" id="PNT65928">
    <property type="protein sequence ID" value="PNT65928"/>
    <property type="gene ID" value="BRADI_3g04552v3"/>
</dbReference>
<dbReference type="OrthoDB" id="636553at2759"/>
<sequence>MSCEEDGEMPAAVAEVLENDDLLCEILLRLAPDPSSLPRASLVCHRWRRLVSDYDSSVHGGAGFLRRFRRRHLHRNNPLPLIGFLEQRLDQHLHLVPTLDPPDRVPPGRFYLRHDDRDPFRLVACRHGLLLLFYTSRNKLDTILVWDPISDDRRYLDSPQGLSEATMAPFHGAVVRTAAGADPKPDQYSQSQFQFQVVLVATDATDYDQPDTHAFACVYSSETGEWGDVISTPVPPDDISRHICMVYPAKPAVLAGGSLFWLLMGGEATGLLEFDLGTHRLAVSPVPVDMYMFDHGGTDSTLLRAEDGRLGFLFLSGFTAQFWNRRIDSGRGGGGGASSSSSWVLGRTAELDKILPLNSAPKGLILMVLGVAEDSNLAFLLTPLGVFMVHLESFQVLRQVETNVITCYFPFESVYTPETSIGGGRERAELLLDS</sequence>
<dbReference type="EMBL" id="CM000882">
    <property type="protein sequence ID" value="KQJ93429.1"/>
    <property type="molecule type" value="Genomic_DNA"/>
</dbReference>
<evidence type="ECO:0000313" key="2">
    <source>
        <dbReference type="EMBL" id="KQJ93429.1"/>
    </source>
</evidence>
<dbReference type="PANTHER" id="PTHR32133:SF385">
    <property type="entry name" value="F-BOX DOMAIN-CONTAINING PROTEIN"/>
    <property type="match status" value="1"/>
</dbReference>
<evidence type="ECO:0000313" key="3">
    <source>
        <dbReference type="EnsemblPlants" id="KQJ93429"/>
    </source>
</evidence>
<dbReference type="KEGG" id="bdi:100836962"/>
<dbReference type="Gramene" id="KQJ93429">
    <property type="protein sequence ID" value="KQJ93429"/>
    <property type="gene ID" value="BRADI_3g04552v3"/>
</dbReference>
<organism evidence="2">
    <name type="scientific">Brachypodium distachyon</name>
    <name type="common">Purple false brome</name>
    <name type="synonym">Trachynia distachya</name>
    <dbReference type="NCBI Taxonomy" id="15368"/>
    <lineage>
        <taxon>Eukaryota</taxon>
        <taxon>Viridiplantae</taxon>
        <taxon>Streptophyta</taxon>
        <taxon>Embryophyta</taxon>
        <taxon>Tracheophyta</taxon>
        <taxon>Spermatophyta</taxon>
        <taxon>Magnoliopsida</taxon>
        <taxon>Liliopsida</taxon>
        <taxon>Poales</taxon>
        <taxon>Poaceae</taxon>
        <taxon>BOP clade</taxon>
        <taxon>Pooideae</taxon>
        <taxon>Stipodae</taxon>
        <taxon>Brachypodieae</taxon>
        <taxon>Brachypodium</taxon>
    </lineage>
</organism>
<dbReference type="PANTHER" id="PTHR32133">
    <property type="entry name" value="OS07G0120400 PROTEIN"/>
    <property type="match status" value="1"/>
</dbReference>
<dbReference type="RefSeq" id="XP_010233838.1">
    <property type="nucleotide sequence ID" value="XM_010235536.3"/>
</dbReference>
<dbReference type="Proteomes" id="UP000008810">
    <property type="component" value="Chromosome 3"/>
</dbReference>
<dbReference type="EnsemblPlants" id="KQJ93429">
    <property type="protein sequence ID" value="KQJ93429"/>
    <property type="gene ID" value="BRADI_3g04552v3"/>
</dbReference>
<dbReference type="InterPro" id="IPR001810">
    <property type="entry name" value="F-box_dom"/>
</dbReference>
<reference evidence="2" key="2">
    <citation type="submission" date="2017-06" db="EMBL/GenBank/DDBJ databases">
        <title>WGS assembly of Brachypodium distachyon.</title>
        <authorList>
            <consortium name="The International Brachypodium Initiative"/>
            <person name="Lucas S."/>
            <person name="Harmon-Smith M."/>
            <person name="Lail K."/>
            <person name="Tice H."/>
            <person name="Grimwood J."/>
            <person name="Bruce D."/>
            <person name="Barry K."/>
            <person name="Shu S."/>
            <person name="Lindquist E."/>
            <person name="Wang M."/>
            <person name="Pitluck S."/>
            <person name="Vogel J.P."/>
            <person name="Garvin D.F."/>
            <person name="Mockler T.C."/>
            <person name="Schmutz J."/>
            <person name="Rokhsar D."/>
            <person name="Bevan M.W."/>
        </authorList>
    </citation>
    <scope>NUCLEOTIDE SEQUENCE</scope>
    <source>
        <strain evidence="2">Bd21</strain>
    </source>
</reference>
<dbReference type="EMBL" id="CM000882">
    <property type="protein sequence ID" value="PNT65928.1"/>
    <property type="molecule type" value="Genomic_DNA"/>
</dbReference>
<proteinExistence type="predicted"/>
<accession>A0A0Q3LLS6</accession>
<feature type="domain" description="F-box" evidence="1">
    <location>
        <begin position="20"/>
        <end position="53"/>
    </location>
</feature>